<dbReference type="InterPro" id="IPR001452">
    <property type="entry name" value="SH3_domain"/>
</dbReference>
<feature type="compositionally biased region" description="Polar residues" evidence="4">
    <location>
        <begin position="4732"/>
        <end position="4749"/>
    </location>
</feature>
<dbReference type="SUPFAM" id="SSF50044">
    <property type="entry name" value="SH3-domain"/>
    <property type="match status" value="2"/>
</dbReference>
<feature type="region of interest" description="Disordered" evidence="4">
    <location>
        <begin position="5087"/>
        <end position="5177"/>
    </location>
</feature>
<feature type="compositionally biased region" description="Polar residues" evidence="4">
    <location>
        <begin position="3888"/>
        <end position="3898"/>
    </location>
</feature>
<dbReference type="Gene3D" id="1.20.5.170">
    <property type="match status" value="2"/>
</dbReference>
<feature type="region of interest" description="Disordered" evidence="4">
    <location>
        <begin position="3834"/>
        <end position="3875"/>
    </location>
</feature>
<dbReference type="CDD" id="cd00063">
    <property type="entry name" value="FN3"/>
    <property type="match status" value="1"/>
</dbReference>
<dbReference type="Proteomes" id="UP001497497">
    <property type="component" value="Unassembled WGS sequence"/>
</dbReference>
<feature type="coiled-coil region" evidence="3">
    <location>
        <begin position="2707"/>
        <end position="2762"/>
    </location>
</feature>
<name>A0AAV2HJZ5_LYMST</name>
<feature type="coiled-coil region" evidence="3">
    <location>
        <begin position="836"/>
        <end position="863"/>
    </location>
</feature>
<feature type="coiled-coil region" evidence="3">
    <location>
        <begin position="4267"/>
        <end position="4360"/>
    </location>
</feature>
<accession>A0AAV2HJZ5</accession>
<feature type="coiled-coil region" evidence="3">
    <location>
        <begin position="1580"/>
        <end position="1614"/>
    </location>
</feature>
<dbReference type="Pfam" id="PF07653">
    <property type="entry name" value="SH3_2"/>
    <property type="match status" value="1"/>
</dbReference>
<feature type="compositionally biased region" description="Polar residues" evidence="4">
    <location>
        <begin position="5091"/>
        <end position="5130"/>
    </location>
</feature>
<feature type="domain" description="Fibronectin type-III" evidence="6">
    <location>
        <begin position="5325"/>
        <end position="5424"/>
    </location>
</feature>
<feature type="domain" description="SH3" evidence="5">
    <location>
        <begin position="5453"/>
        <end position="5520"/>
    </location>
</feature>
<evidence type="ECO:0000313" key="7">
    <source>
        <dbReference type="EMBL" id="CAL1533807.1"/>
    </source>
</evidence>
<feature type="compositionally biased region" description="Basic and acidic residues" evidence="4">
    <location>
        <begin position="3853"/>
        <end position="3867"/>
    </location>
</feature>
<keyword evidence="8" id="KW-1185">Reference proteome</keyword>
<dbReference type="Pfam" id="PF14604">
    <property type="entry name" value="SH3_9"/>
    <property type="match status" value="1"/>
</dbReference>
<feature type="coiled-coil region" evidence="3">
    <location>
        <begin position="738"/>
        <end position="799"/>
    </location>
</feature>
<feature type="coiled-coil region" evidence="3">
    <location>
        <begin position="617"/>
        <end position="668"/>
    </location>
</feature>
<feature type="domain" description="SH3" evidence="5">
    <location>
        <begin position="5187"/>
        <end position="5254"/>
    </location>
</feature>
<feature type="region of interest" description="Disordered" evidence="4">
    <location>
        <begin position="1046"/>
        <end position="1113"/>
    </location>
</feature>
<dbReference type="Gene3D" id="2.60.40.10">
    <property type="entry name" value="Immunoglobulins"/>
    <property type="match status" value="1"/>
</dbReference>
<feature type="coiled-coil region" evidence="3">
    <location>
        <begin position="4057"/>
        <end position="4231"/>
    </location>
</feature>
<dbReference type="InterPro" id="IPR024836">
    <property type="entry name" value="JAKMIP"/>
</dbReference>
<feature type="coiled-coil region" evidence="3">
    <location>
        <begin position="3605"/>
        <end position="3815"/>
    </location>
</feature>
<feature type="coiled-coil region" evidence="3">
    <location>
        <begin position="4951"/>
        <end position="5058"/>
    </location>
</feature>
<feature type="compositionally biased region" description="Basic and acidic residues" evidence="4">
    <location>
        <begin position="16"/>
        <end position="27"/>
    </location>
</feature>
<feature type="coiled-coil region" evidence="3">
    <location>
        <begin position="3442"/>
        <end position="3473"/>
    </location>
</feature>
<feature type="compositionally biased region" description="Polar residues" evidence="4">
    <location>
        <begin position="234"/>
        <end position="244"/>
    </location>
</feature>
<feature type="region of interest" description="Disordered" evidence="4">
    <location>
        <begin position="3888"/>
        <end position="3928"/>
    </location>
</feature>
<protein>
    <submittedName>
        <fullName evidence="7">Uncharacterized protein</fullName>
    </submittedName>
</protein>
<feature type="coiled-coil region" evidence="3">
    <location>
        <begin position="1640"/>
        <end position="1702"/>
    </location>
</feature>
<dbReference type="InterPro" id="IPR013783">
    <property type="entry name" value="Ig-like_fold"/>
</dbReference>
<evidence type="ECO:0000256" key="4">
    <source>
        <dbReference type="SAM" id="MobiDB-lite"/>
    </source>
</evidence>
<feature type="region of interest" description="Disordered" evidence="4">
    <location>
        <begin position="1"/>
        <end position="271"/>
    </location>
</feature>
<feature type="coiled-coil region" evidence="3">
    <location>
        <begin position="394"/>
        <end position="431"/>
    </location>
</feature>
<feature type="coiled-coil region" evidence="3">
    <location>
        <begin position="1364"/>
        <end position="1444"/>
    </location>
</feature>
<dbReference type="SUPFAM" id="SSF57997">
    <property type="entry name" value="Tropomyosin"/>
    <property type="match status" value="1"/>
</dbReference>
<feature type="coiled-coil region" evidence="3">
    <location>
        <begin position="3071"/>
        <end position="3140"/>
    </location>
</feature>
<dbReference type="GO" id="GO:0008017">
    <property type="term" value="F:microtubule binding"/>
    <property type="evidence" value="ECO:0007669"/>
    <property type="project" value="InterPro"/>
</dbReference>
<dbReference type="Pfam" id="PF25523">
    <property type="entry name" value="Ig_RIMBP2"/>
    <property type="match status" value="1"/>
</dbReference>
<evidence type="ECO:0000259" key="6">
    <source>
        <dbReference type="PROSITE" id="PS50853"/>
    </source>
</evidence>
<feature type="coiled-coil region" evidence="3">
    <location>
        <begin position="3542"/>
        <end position="3569"/>
    </location>
</feature>
<feature type="compositionally biased region" description="Basic and acidic residues" evidence="4">
    <location>
        <begin position="4588"/>
        <end position="4601"/>
    </location>
</feature>
<feature type="coiled-coil region" evidence="3">
    <location>
        <begin position="2483"/>
        <end position="2671"/>
    </location>
</feature>
<dbReference type="GO" id="GO:0019900">
    <property type="term" value="F:kinase binding"/>
    <property type="evidence" value="ECO:0007669"/>
    <property type="project" value="InterPro"/>
</dbReference>
<feature type="compositionally biased region" description="Basic and acidic residues" evidence="4">
    <location>
        <begin position="4789"/>
        <end position="4807"/>
    </location>
</feature>
<organism evidence="7 8">
    <name type="scientific">Lymnaea stagnalis</name>
    <name type="common">Great pond snail</name>
    <name type="synonym">Helix stagnalis</name>
    <dbReference type="NCBI Taxonomy" id="6523"/>
    <lineage>
        <taxon>Eukaryota</taxon>
        <taxon>Metazoa</taxon>
        <taxon>Spiralia</taxon>
        <taxon>Lophotrochozoa</taxon>
        <taxon>Mollusca</taxon>
        <taxon>Gastropoda</taxon>
        <taxon>Heterobranchia</taxon>
        <taxon>Euthyneura</taxon>
        <taxon>Panpulmonata</taxon>
        <taxon>Hygrophila</taxon>
        <taxon>Lymnaeoidea</taxon>
        <taxon>Lymnaeidae</taxon>
        <taxon>Lymnaea</taxon>
    </lineage>
</organism>
<feature type="coiled-coil region" evidence="3">
    <location>
        <begin position="1148"/>
        <end position="1218"/>
    </location>
</feature>
<evidence type="ECO:0000259" key="5">
    <source>
        <dbReference type="PROSITE" id="PS50002"/>
    </source>
</evidence>
<feature type="coiled-coil region" evidence="3">
    <location>
        <begin position="557"/>
        <end position="584"/>
    </location>
</feature>
<reference evidence="7 8" key="1">
    <citation type="submission" date="2024-04" db="EMBL/GenBank/DDBJ databases">
        <authorList>
            <consortium name="Genoscope - CEA"/>
            <person name="William W."/>
        </authorList>
    </citation>
    <scope>NUCLEOTIDE SEQUENCE [LARGE SCALE GENOMIC DNA]</scope>
</reference>
<feature type="compositionally biased region" description="Low complexity" evidence="4">
    <location>
        <begin position="4032"/>
        <end position="4042"/>
    </location>
</feature>
<dbReference type="InterPro" id="IPR003961">
    <property type="entry name" value="FN3_dom"/>
</dbReference>
<dbReference type="PANTHER" id="PTHR18935:SF8">
    <property type="entry name" value="GOLGIN SUBFAMILY A MEMBER 4-LIKE ISOFORM X1"/>
    <property type="match status" value="1"/>
</dbReference>
<dbReference type="Gene3D" id="2.30.30.40">
    <property type="entry name" value="SH3 Domains"/>
    <property type="match status" value="2"/>
</dbReference>
<feature type="coiled-coil region" evidence="3">
    <location>
        <begin position="3216"/>
        <end position="3409"/>
    </location>
</feature>
<feature type="compositionally biased region" description="Polar residues" evidence="4">
    <location>
        <begin position="4557"/>
        <end position="4567"/>
    </location>
</feature>
<feature type="compositionally biased region" description="Polar residues" evidence="4">
    <location>
        <begin position="979"/>
        <end position="989"/>
    </location>
</feature>
<feature type="compositionally biased region" description="Low complexity" evidence="4">
    <location>
        <begin position="3994"/>
        <end position="4006"/>
    </location>
</feature>
<dbReference type="PANTHER" id="PTHR18935">
    <property type="entry name" value="GOLGIN SUBFAMILY A MEMBER 4-LIKE ISOFORM X1"/>
    <property type="match status" value="1"/>
</dbReference>
<feature type="compositionally biased region" description="Polar residues" evidence="4">
    <location>
        <begin position="1101"/>
        <end position="1113"/>
    </location>
</feature>
<feature type="region of interest" description="Disordered" evidence="4">
    <location>
        <begin position="962"/>
        <end position="996"/>
    </location>
</feature>
<sequence length="5539" mass="634435">MEDQSTACSRNLSSDEGSHNVKTEGHRRGTHVLTRKQSRPYSDAGTTTPRGSLNVFVNPRRSRSADETGSTTKRQQPKDPSQGRDHDEVEGKPKPMSAVKGGNDFPKVTKIPIKKLDSKVLRVSKSPQTVIHPGSDVGELSKLDPPTFPPGKHQQSLTEKKSNQTRVRGIQSLQDDKPQEMTRVQTNHIELRGSGVSEDDSSGAANRRSSSEQRPATKRETKTTLSTARRKLFSGSTVSNQVDSPVTHHVTSDGSPPSEREAGEGGAYGSSAESLKSLNVDLRLQVTKLRYQLEAQRGSIKHALWQKVLDIRNVRQKEQQRLQEELNDQRVKLDREKSREMEALRDQLTAKAESDAQKLCRHKDAEISKLKFELSSKESMLQRLLGENRHARLKLNIDDRKSRLVDELKDLRRQKKELEESLDSATSAERTFSNHLRRHSQTFDQELIRIKREAHVKMKHLIEQLKNKDKLISQLEKDLGHQWVAAQLAALERETSEGARAPAMHAPSHPLGALPEDSVDPTVFTWTPTSTPTTGGVEDGWSTEGYTQGKQDLPIKLKDMKERNKELVEKCRAYLQRTKELTAQNRAYKDSSEKVLHENNKMVTLILCSHSVKQELLEHSKLRVLQLTRQLNEQKEEKNNMEQQGSQVEELKKIIMEDRKTINALKQSCSDKDRRIELIQHRKKRRRLMTPPEKNIGIKETFFGYDEDNKSMDSDVSISSVSHSTISDDDAWDEVMSREETERNYQRLMMEQLQLQKSHALLQKQTDNIQDPQREAMSKMALQNDLYNAQCRIEKLEQLINEIGEGEVMMLLKERETMLANNREATEKACFWESQSRRLQHELNKAMERSEDLEFQLMELENTEAEDDSLSSSCEGSIHGVEILDHELIESLAGSASGLQGTQQEMEQLRKDVALLVKGREGDALLKKFDKVKEDNKKHADSLESMAHELQMKVITLQKEKDSLHDQLSHKGQKPGKADQSSSFTSSNAAAREKQENLELKAELSKLINSENKLLEERIHLHDELEDWKTQYEYLKQQLDILTRTQQGQQPSMKNDHSSSPNNDSSSSSTATLVRTPSKDRKSKSRSGDDPTQTKRRKSSQDASPDMQPNNLLSFKSVGDIKSEQGQITARHFNSTENMQTTVSLDDIAEVKHKLKALEIELVEYKEENYNLKDQLLQSALEKSSEAEADQQILLNKVEMLKSETELLKRENVALSQKLQQRIEEFHDGQDELNPRVTELEDYCEDLQERLYAAEVTERQMREKLKLVESSIDEAENNEMAIRKKYEQLLAREAEAKKQIRELQRTGHELKDIVLDKDFMEQALREKVDFLQKCEAASVKRIEELEAIEQDLREQLASKSDPRCQRELNKIQELKHQITFLETDNKALSSRVAELEENEETLRENWRRVADEDFNRTQSLEEKVKMLEVMNRELKAKLADAQEYFVINSVSPSENSLAAELAQSQSKVHHDVPPARSAVDSVDGLSRGDSIEKLKSDPEKKNLVEKLIKLERQLSDVSEKKNSKIEALQEKIVSQKETEIKLSETISEMEMTERELRAKLALYESSEVTVEKMLKYQSKIEELRTSQESLLDQLESMENQEMTLQEKMQEMERTLRGKIVTLEVEMKGFKQRELKNAARIRELEKQEKDLSERVAQQAEKENSLYVKISALMDELKKAKEEVENLNNQLTGKEDKVRKAKLLEVRLLEIEMEYAKKVSDISSKLRHKEEELRLKEAAHEEDLNNLQNEIATLQSELNTRESEKNRRISILEKMFAQKEKDLMSKIDVLQENMKELTHEKSMYVAQVRLLEEKNNDLEGKDIGYAKEMDILREEVTSIKTSEKEYEEKIAALEENLQKEKKRADASERKIDLLEKELAKEKENVLSIEGKIKGLKGDVGEKMKTIESSFIEKESEYEKELQTLLDELDVKNERVKELETELEGKVKRVDELEAECMKLRSQAATGDQDARGKIEQLEQILSEKNLKLEEFERNVTVREEEMSRLKEQGAQVDELKRKVVFLNTQLLQEVAAREQIEANVAESSDKDQTLSLQINQLKKESEQQKQNLLEKLKELEAKNKEICEVNLELSNLRYSNKTLQNEFENLREKLHDTENNFRKQISDKVLALQQAEAKIKHLKSEISERDRVVQDAAEREKLLQKQHTELLQQAEEKAQKDVIVKEHMQKSEHMLQLKVQEQENKESELKKLRKDLAEKVHLLDKCATEKHEMEAEMHNLISQKNDLDQQVAELTQMMENQRSEAQVYQKDLFTAKKEKETSLSEVLLLRKQVEEKHSEVEKQTSERSNSQSLITAKQQELELARTELKKCLEEIDQYKKISTQEKQQVHERDQAYRKMSADLEELTLQFEERDQDCKHLKFKVADVELKLVQAENRYRELEAKCASLEMQLEERFAQAQEAEKVIKLKVEECQTLEAKLVNMEKEYQWTSTQMHEAERIIMSKDKEFRAMQSKLETVSKEYELIQFSMKQKDLECQEVKSHLASLEKEYQHLKAESASLQQAYDEVQSGQHGSQLEVNQLREQVLLQQKKLEDTNSKLKVSDDYLLEADSSFRSLELKCQDTQTQLVLREQQIQTLEKNLVETEKELESLKSKLIDHERILSETKSNLKKAENNFKEKCGHFEMMKSTAEKSDLHLKSCEDRCDKLKEKLSTAESHLLESSHRISELTNKISIVENALKEKESFCRDSQSGFDSLEQQHLETKIECENLKSKLSYFQQMLSHSQATCAEHEEKVKELEYALGQSQNMQVRSKEKLSEKETAYNELVSHVELLQKSSQEAKMSEEKLKGLLSEKEKLAAALQKYEQKCSDLESECRKIQEEKEAKTLAVKSLEASRLELSGTLEKLEKENLKLKEKLKEAEQQYNSSEDNISELVQTNQNLSGKLYKLEGAHKETQKTMGLLEEKIIQLTKERDNAFGQTGNLQQAIRQLEEDNNKIKNSLRDIRQQSENMSANVEDSRSRADELLKHNEQVQKQCETLQNEKNKLLMSLEQQDMLAKQEQESLLMQVEQYKKELKELMNSLGLIKSEGALQLENFTKLNTEYAIILNKFSVSEGANKELEQNLGFAQHELSEMNKIKSVSDARLVDAESELVKMTEKLAAGEELTQKLQSENKYLKGRVVELEKDCSDLHQKCETNAGSDIVSEEQITVSVRPGLHMLPSEGRSNEELLATKLSSLESHHDETVGKMEQLLRQIESYKTSDASNQEKMRSLERTLKSLRERDKKMSDRVNELEEKERQLLEQIADIEATVIVPLETENQELKDEISVLRQERDDAQANVSKWGDEDVEGVHKSLEDALLQREELERKVTFLSEEITKLELERESFMKQISELKGAEGEFMDKVELLEDEVERLRNLEQQKSVVEEAETRLMDRVLDLEEREQMLLAEISQLKKRNMKTAGVQTDENMNSYGEMIEKCVYLEQKNAVLQDAEGRYTDKIMELEELQERLQSQINILRTKAIDHTDNPSASIDNYASSFTSSSQHSLSFANNEETGAKYNSVVSISTDTFDLFLPSEQTLSPDQMSFYLSQLENQNQSLVNQNEEKTKKLQYLESKLELLHDSEAKLMENLVGNLDGTAGASNSDSELQSKIDHLVEENEFLAQNVENYKKLYKEAKQKCNELQDRFMEDGSVLHDLHEAQSELKATQNMVEEIQSEYEDQLSEKEQQLAQLDSLLNQSKQREDDLQTQLVVLKQNGDILQRRLDLAQQGLPQTSSTEEELQKYVDELKALHEQKEQELRQQFETFHQREVDFQSQHQQQGDRLEDHIKDLRRHEHDLLLQVEALKEREKELKEAVSAVRENEVLALKKVDSLNKQVQELKLHDRREEDSVQSDSGLSADDPRGRYDQFEKDLGNKSSSPEPIQEVFSSRVTLNLARPTSGSPSHGTAPAGSHAGILTPPPVAPPRRCKARQSSVDSTGQEELIFLVEELQNKEISLKRRIHELEALAETDLSQRVEELESINQNLECRLKYAEGQLSLEGSSSPDGGQSKSSYLYLGGDSNNNNPGRENNESRDLDNSFSSVVSRSSSQTMLDKPEDVLQQRIKDLENLDKHNKNQLSDLEHDREVLHEIARKDKATIHDLQVKIRELQLSERSLKEQVNSLEISEGSLYTKCEDLEATRLRLEDRVHELEIHERRLRELVRRLKLDEEHWLSKSGGMETAVAELAAHEHQLKRLLQDTEMQKGGLSERISYLEARINELENVEITLLQRLKSYEINEANLKNRLGHIENSEAAALSKAYELDMVNIDLSQRLQKAVEECAILSQHISQLQGQIQELDRQLLSSKDSELAYKQHVDSLQKNESSLQKKVREYELREIDSQARVRELEQTNEILNDKTAALQRSENKLKFRVHELEGLGDQNPGELSQAQRQKLPQKLEDCHKFIVVLQKQIENLQLQLKNALTVTQAQLVSEHQDGNVSIAVDEYSQLHTKSALLEETIYQMEEVERLNTQLNETILQLRKGKGASGHEVEIEVLKRRLSSYKTFISKLKSSLSTGQATSLLESEQDSDPQGETLPARHVHGLESERVLQSVRGHQQEGKADTISTKGAQQVGQAPEEKTKVQSKAKAPALSAEKTEPTSSREESHWRAIEARKPMAVAGSRGGALATFGVGAKQAPTLRQNGSKRSSTPEVEEVTVALHLQSESELSSHHRTTQNDTDSSEGPVPPPRRLRAYRAGKSTNYLSGGNESSESLSTDADDSAVTATAANTKHYFGNEKSLPSSAHENKSAHGQQSKRAPLNRFGEDSFYLPSSTQEGVDSLDDSEAPPLPSSRPPGAERAESVDQVKQDRRDSLESSTSGMSIRDRIAMIERQLQSDKSGSKADSDQAFYWKKKSTENLRQAEVLEKDNKHLKEDINRLEKELEEKRRFINLLELWLSSLEDLLKNKNKQTDREMLEYLQLDLSKLRSELRQIGYRSEDAVLDSAALKTELEHRDKEIVSKRNEIETLAQQLKSCQQECQNIEDMRRTALDSLRCLEKEVLDLQDSETKLHGAQAELRALKVQYDELEHQQQQAVSIIQPLQAKLERLARKCQEKDALLRRLGAELRRTAYRPSSALDDLTRLEKVMEHEEYNKDFPSFSNGTNTQRSTRNKSYTKSSSMDDLDQSYPSSDTDSTASLPIPSTRRKRHVPYVSNRPRSADHFSSGPRARGAHAQPRSVPGIRPDKGVPQVWSGVARGQFVAIADYDPAFFSQSGRQGLELELREGDCVLVTGPMDRTGYYEADVNGRTGLVPANYLQPIHGSSHMTEHDLNQRLSAGHLNRTEPQRHVQQGAFTRVNDAGINLKVGVGNKPHHAANQAQSVGSQAVSQMPDPPQNLHVKAIVDERSVLLSWLPPRLDNRGNNNGVKVLGYMVYLNNQAYEQIPSPRVCEVLVEGLNPDHHQHLAVQCLCAGGYVSPRAELVFEGLVKLAQPQNTNVVDQDQDDLDTDLSAVLNNIHYKRGQRKAVMALYDYNPKHQSPHDYTAFELSFQAGDVIHVYGDPRPDGFFHGEIDGKRGLVPACFVEDVSKIAKPSRRTVRDFEQQNSNA</sequence>
<feature type="compositionally biased region" description="Low complexity" evidence="4">
    <location>
        <begin position="1058"/>
        <end position="1069"/>
    </location>
</feature>
<feature type="compositionally biased region" description="Polar residues" evidence="4">
    <location>
        <begin position="1"/>
        <end position="15"/>
    </location>
</feature>
<dbReference type="InterPro" id="IPR057884">
    <property type="entry name" value="FN3_RIM-BP1/2/3"/>
</dbReference>
<dbReference type="PROSITE" id="PS50853">
    <property type="entry name" value="FN3"/>
    <property type="match status" value="1"/>
</dbReference>
<keyword evidence="3" id="KW-0175">Coiled coil</keyword>
<evidence type="ECO:0000256" key="3">
    <source>
        <dbReference type="SAM" id="Coils"/>
    </source>
</evidence>
<feature type="coiled-coil region" evidence="3">
    <location>
        <begin position="1728"/>
        <end position="2265"/>
    </location>
</feature>
<evidence type="ECO:0000256" key="1">
    <source>
        <dbReference type="ARBA" id="ARBA00022443"/>
    </source>
</evidence>
<feature type="coiled-coil region" evidence="3">
    <location>
        <begin position="2787"/>
        <end position="3042"/>
    </location>
</feature>
<evidence type="ECO:0000313" key="8">
    <source>
        <dbReference type="Proteomes" id="UP001497497"/>
    </source>
</evidence>
<feature type="region of interest" description="Disordered" evidence="4">
    <location>
        <begin position="4545"/>
        <end position="4601"/>
    </location>
</feature>
<feature type="compositionally biased region" description="Basic residues" evidence="4">
    <location>
        <begin position="28"/>
        <end position="38"/>
    </location>
</feature>
<feature type="compositionally biased region" description="Low complexity" evidence="4">
    <location>
        <begin position="4695"/>
        <end position="4721"/>
    </location>
</feature>
<feature type="region of interest" description="Disordered" evidence="4">
    <location>
        <begin position="4657"/>
        <end position="4818"/>
    </location>
</feature>
<feature type="coiled-coil region" evidence="3">
    <location>
        <begin position="1500"/>
        <end position="1555"/>
    </location>
</feature>
<feature type="coiled-coil region" evidence="3">
    <location>
        <begin position="2308"/>
        <end position="2335"/>
    </location>
</feature>
<dbReference type="Gene3D" id="6.10.280.220">
    <property type="match status" value="1"/>
</dbReference>
<dbReference type="InterPro" id="IPR036028">
    <property type="entry name" value="SH3-like_dom_sf"/>
</dbReference>
<feature type="coiled-coil region" evidence="3">
    <location>
        <begin position="4855"/>
        <end position="4882"/>
    </location>
</feature>
<feature type="compositionally biased region" description="Basic and acidic residues" evidence="4">
    <location>
        <begin position="81"/>
        <end position="93"/>
    </location>
</feature>
<dbReference type="SUPFAM" id="SSF49265">
    <property type="entry name" value="Fibronectin type III"/>
    <property type="match status" value="1"/>
</dbReference>
<feature type="coiled-coil region" evidence="3">
    <location>
        <begin position="2371"/>
        <end position="2440"/>
    </location>
</feature>
<keyword evidence="1 2" id="KW-0728">SH3 domain</keyword>
<feature type="compositionally biased region" description="Basic and acidic residues" evidence="4">
    <location>
        <begin position="209"/>
        <end position="222"/>
    </location>
</feature>
<dbReference type="InterPro" id="IPR036116">
    <property type="entry name" value="FN3_sf"/>
</dbReference>
<feature type="region of interest" description="Disordered" evidence="4">
    <location>
        <begin position="3992"/>
        <end position="4050"/>
    </location>
</feature>
<gene>
    <name evidence="7" type="ORF">GSLYS_00007767001</name>
</gene>
<dbReference type="SMART" id="SM00060">
    <property type="entry name" value="FN3"/>
    <property type="match status" value="1"/>
</dbReference>
<feature type="coiled-coil region" evidence="3">
    <location>
        <begin position="3940"/>
        <end position="3989"/>
    </location>
</feature>
<dbReference type="SMART" id="SM00326">
    <property type="entry name" value="SH3"/>
    <property type="match status" value="2"/>
</dbReference>
<feature type="coiled-coil region" evidence="3">
    <location>
        <begin position="4449"/>
        <end position="4476"/>
    </location>
</feature>
<feature type="coiled-coil region" evidence="3">
    <location>
        <begin position="1258"/>
        <end position="1306"/>
    </location>
</feature>
<dbReference type="EMBL" id="CAXITT010000152">
    <property type="protein sequence ID" value="CAL1533807.1"/>
    <property type="molecule type" value="Genomic_DNA"/>
</dbReference>
<comment type="caution">
    <text evidence="7">The sequence shown here is derived from an EMBL/GenBank/DDBJ whole genome shotgun (WGS) entry which is preliminary data.</text>
</comment>
<evidence type="ECO:0000256" key="2">
    <source>
        <dbReference type="PROSITE-ProRule" id="PRU00192"/>
    </source>
</evidence>
<proteinExistence type="predicted"/>
<dbReference type="PROSITE" id="PS50002">
    <property type="entry name" value="SH3"/>
    <property type="match status" value="2"/>
</dbReference>